<gene>
    <name evidence="2" type="ORF">NDM98_00125</name>
</gene>
<keyword evidence="3" id="KW-1185">Reference proteome</keyword>
<keyword evidence="1" id="KW-1133">Transmembrane helix</keyword>
<organism evidence="2 3">
    <name type="scientific">Alkalicoccobacillus plakortidis</name>
    <dbReference type="NCBI Taxonomy" id="444060"/>
    <lineage>
        <taxon>Bacteria</taxon>
        <taxon>Bacillati</taxon>
        <taxon>Bacillota</taxon>
        <taxon>Bacilli</taxon>
        <taxon>Bacillales</taxon>
        <taxon>Bacillaceae</taxon>
        <taxon>Alkalicoccobacillus</taxon>
    </lineage>
</organism>
<comment type="caution">
    <text evidence="2">The sequence shown here is derived from an EMBL/GenBank/DDBJ whole genome shotgun (WGS) entry which is preliminary data.</text>
</comment>
<sequence length="218" mass="25451">MLELKHKIGIWIIEWIIKNAQVSDLVAFFAVIVTFLGFIVTIVVVILNLLSNKKNLYVNTISTERIKWLNSLREKFADYNNTSFSIKHRQDENRILRDNGLETKGYDLNEESRELIHKKNLIILYLNPSEIISKALSNVMVSDYYNIVNPKTTSASEETLLIQDKIMDIQQIILKSEWKRLKLEQEKGRELDEKEVKANVKKIACAISTVIYHEYFCE</sequence>
<protein>
    <submittedName>
        <fullName evidence="2">Uncharacterized protein</fullName>
    </submittedName>
</protein>
<feature type="transmembrane region" description="Helical" evidence="1">
    <location>
        <begin position="25"/>
        <end position="50"/>
    </location>
</feature>
<evidence type="ECO:0000313" key="2">
    <source>
        <dbReference type="EMBL" id="MCM2674077.1"/>
    </source>
</evidence>
<dbReference type="RefSeq" id="WP_251602982.1">
    <property type="nucleotide sequence ID" value="NZ_JAMQJY010000001.1"/>
</dbReference>
<name>A0ABT0XDV0_9BACI</name>
<dbReference type="Proteomes" id="UP001203665">
    <property type="component" value="Unassembled WGS sequence"/>
</dbReference>
<keyword evidence="1" id="KW-0812">Transmembrane</keyword>
<reference evidence="2" key="1">
    <citation type="submission" date="2022-06" db="EMBL/GenBank/DDBJ databases">
        <title>Alkalicoccobacillus porphyridii sp. nov., isolated from a marine red alga, Porphyridium purpureum and reclassification of Shouchella plakortidis and Shouchella gibsonii as Alkalicoccobacillus plakortidis comb. nov. and Alkalicoccobacillus gibsonii comb. nov.</title>
        <authorList>
            <person name="Kim K.H."/>
            <person name="Lee J.K."/>
            <person name="Han D.M."/>
            <person name="Baek J.H."/>
            <person name="Jeon C.O."/>
        </authorList>
    </citation>
    <scope>NUCLEOTIDE SEQUENCE</scope>
    <source>
        <strain evidence="2">DSM 19153</strain>
    </source>
</reference>
<dbReference type="EMBL" id="JAMQJY010000001">
    <property type="protein sequence ID" value="MCM2674077.1"/>
    <property type="molecule type" value="Genomic_DNA"/>
</dbReference>
<evidence type="ECO:0000313" key="3">
    <source>
        <dbReference type="Proteomes" id="UP001203665"/>
    </source>
</evidence>
<keyword evidence="1" id="KW-0472">Membrane</keyword>
<accession>A0ABT0XDV0</accession>
<proteinExistence type="predicted"/>
<evidence type="ECO:0000256" key="1">
    <source>
        <dbReference type="SAM" id="Phobius"/>
    </source>
</evidence>